<dbReference type="Proteomes" id="UP000789572">
    <property type="component" value="Unassembled WGS sequence"/>
</dbReference>
<dbReference type="InterPro" id="IPR009091">
    <property type="entry name" value="RCC1/BLIP-II"/>
</dbReference>
<evidence type="ECO:0000313" key="1">
    <source>
        <dbReference type="EMBL" id="CAG8664579.1"/>
    </source>
</evidence>
<accession>A0A9N9EAK7</accession>
<protein>
    <submittedName>
        <fullName evidence="1">9658_t:CDS:1</fullName>
    </submittedName>
</protein>
<dbReference type="EMBL" id="CAJVPJ010005879">
    <property type="protein sequence ID" value="CAG8664579.1"/>
    <property type="molecule type" value="Genomic_DNA"/>
</dbReference>
<organism evidence="1 2">
    <name type="scientific">Paraglomus occultum</name>
    <dbReference type="NCBI Taxonomy" id="144539"/>
    <lineage>
        <taxon>Eukaryota</taxon>
        <taxon>Fungi</taxon>
        <taxon>Fungi incertae sedis</taxon>
        <taxon>Mucoromycota</taxon>
        <taxon>Glomeromycotina</taxon>
        <taxon>Glomeromycetes</taxon>
        <taxon>Paraglomerales</taxon>
        <taxon>Paraglomeraceae</taxon>
        <taxon>Paraglomus</taxon>
    </lineage>
</organism>
<name>A0A9N9EAK7_9GLOM</name>
<dbReference type="OrthoDB" id="10256179at2759"/>
<keyword evidence="2" id="KW-1185">Reference proteome</keyword>
<feature type="non-terminal residue" evidence="1">
    <location>
        <position position="135"/>
    </location>
</feature>
<evidence type="ECO:0000313" key="2">
    <source>
        <dbReference type="Proteomes" id="UP000789572"/>
    </source>
</evidence>
<proteinExistence type="predicted"/>
<dbReference type="Gene3D" id="2.130.10.30">
    <property type="entry name" value="Regulator of chromosome condensation 1/beta-lactamase-inhibitor protein II"/>
    <property type="match status" value="1"/>
</dbReference>
<reference evidence="1" key="1">
    <citation type="submission" date="2021-06" db="EMBL/GenBank/DDBJ databases">
        <authorList>
            <person name="Kallberg Y."/>
            <person name="Tangrot J."/>
            <person name="Rosling A."/>
        </authorList>
    </citation>
    <scope>NUCLEOTIDE SEQUENCE</scope>
    <source>
        <strain evidence="1">IA702</strain>
    </source>
</reference>
<dbReference type="SUPFAM" id="SSF50985">
    <property type="entry name" value="RCC1/BLIP-II"/>
    <property type="match status" value="1"/>
</dbReference>
<gene>
    <name evidence="1" type="ORF">POCULU_LOCUS10635</name>
</gene>
<sequence length="135" mass="15220">MFVLNARSKPSGKTGTVRWLCTLSKKGRQLIYKLGDLNIEGKGEFPNKWHIPQAIPLKEWINRTRNIDENEELEFTHAAVGWAHALVAFKDRQSNNSQIFSWGLNTSGQLGFDVTTGNHGFVQNLPSSFLVNSLH</sequence>
<dbReference type="AlphaFoldDB" id="A0A9N9EAK7"/>
<comment type="caution">
    <text evidence="1">The sequence shown here is derived from an EMBL/GenBank/DDBJ whole genome shotgun (WGS) entry which is preliminary data.</text>
</comment>